<accession>E6XCX0</accession>
<protein>
    <submittedName>
        <fullName evidence="1">Uncharacterized protein</fullName>
    </submittedName>
</protein>
<dbReference type="STRING" id="688270.Celal_2832"/>
<keyword evidence="2" id="KW-1185">Reference proteome</keyword>
<gene>
    <name evidence="1" type="ordered locus">Celal_2832</name>
</gene>
<evidence type="ECO:0000313" key="2">
    <source>
        <dbReference type="Proteomes" id="UP000008634"/>
    </source>
</evidence>
<dbReference type="RefSeq" id="WP_013551580.1">
    <property type="nucleotide sequence ID" value="NC_014934.1"/>
</dbReference>
<name>E6XCX0_CELAD</name>
<proteinExistence type="predicted"/>
<dbReference type="Proteomes" id="UP000008634">
    <property type="component" value="Chromosome"/>
</dbReference>
<dbReference type="EMBL" id="CP002453">
    <property type="protein sequence ID" value="ADV50111.1"/>
    <property type="molecule type" value="Genomic_DNA"/>
</dbReference>
<dbReference type="HOGENOM" id="CLU_1882013_0_0_10"/>
<evidence type="ECO:0000313" key="1">
    <source>
        <dbReference type="EMBL" id="ADV50111.1"/>
    </source>
</evidence>
<reference evidence="1 2" key="1">
    <citation type="journal article" date="2010" name="Stand. Genomic Sci.">
        <title>Complete genome sequence of Cellulophaga algicola type strain (IC166).</title>
        <authorList>
            <person name="Abt B."/>
            <person name="Lu M."/>
            <person name="Misra M."/>
            <person name="Han C."/>
            <person name="Nolan M."/>
            <person name="Lucas S."/>
            <person name="Hammon N."/>
            <person name="Deshpande S."/>
            <person name="Cheng J.F."/>
            <person name="Tapia R."/>
            <person name="Goodwin L."/>
            <person name="Pitluck S."/>
            <person name="Liolios K."/>
            <person name="Pagani I."/>
            <person name="Ivanova N."/>
            <person name="Mavromatis K."/>
            <person name="Ovchinikova G."/>
            <person name="Pati A."/>
            <person name="Chen A."/>
            <person name="Palaniappan K."/>
            <person name="Land M."/>
            <person name="Hauser L."/>
            <person name="Chang Y.J."/>
            <person name="Jeffries C.D."/>
            <person name="Detter J.C."/>
            <person name="Brambilla E."/>
            <person name="Rohde M."/>
            <person name="Tindall B.J."/>
            <person name="Goker M."/>
            <person name="Woyke T."/>
            <person name="Bristow J."/>
            <person name="Eisen J.A."/>
            <person name="Markowitz V."/>
            <person name="Hugenholtz P."/>
            <person name="Kyrpides N.C."/>
            <person name="Klenk H.P."/>
            <person name="Lapidus A."/>
        </authorList>
    </citation>
    <scope>NUCLEOTIDE SEQUENCE [LARGE SCALE GENOMIC DNA]</scope>
    <source>
        <strain evidence="2">DSM 14237 / IC166 / ACAM 630</strain>
    </source>
</reference>
<dbReference type="eggNOG" id="ENOG5031Q60">
    <property type="taxonomic scope" value="Bacteria"/>
</dbReference>
<dbReference type="KEGG" id="cao:Celal_2832"/>
<organism evidence="1 2">
    <name type="scientific">Cellulophaga algicola (strain DSM 14237 / IC166 / ACAM 630)</name>
    <dbReference type="NCBI Taxonomy" id="688270"/>
    <lineage>
        <taxon>Bacteria</taxon>
        <taxon>Pseudomonadati</taxon>
        <taxon>Bacteroidota</taxon>
        <taxon>Flavobacteriia</taxon>
        <taxon>Flavobacteriales</taxon>
        <taxon>Flavobacteriaceae</taxon>
        <taxon>Cellulophaga</taxon>
    </lineage>
</organism>
<sequence length="137" mass="16125">MIEEKDFILREVQRLTEVLKNLIRKVNDFETGNEESALDHIKLTLKNEFNISISEISEIAPDDFTTLIQNMNEDHLEKVIELVFKLIKKSREHHGNLNLDASELIIKNIQMITLLDQKSKTFSMERMQIKNTLQKWS</sequence>
<dbReference type="OrthoDB" id="1441316at2"/>
<dbReference type="AlphaFoldDB" id="E6XCX0"/>